<dbReference type="InterPro" id="IPR017824">
    <property type="entry name" value="Aminodeoxychorismate_lyase_IV"/>
</dbReference>
<accession>A0A4Y8UJG3</accession>
<comment type="subunit">
    <text evidence="3">Homodimer.</text>
</comment>
<dbReference type="EMBL" id="SPIA01000001">
    <property type="protein sequence ID" value="TFH68945.1"/>
    <property type="molecule type" value="Genomic_DNA"/>
</dbReference>
<proteinExistence type="inferred from homology"/>
<dbReference type="NCBIfam" id="TIGR03461">
    <property type="entry name" value="pabC_Proteo"/>
    <property type="match status" value="1"/>
</dbReference>
<dbReference type="GO" id="GO:0008153">
    <property type="term" value="P:4-aminobenzoate biosynthetic process"/>
    <property type="evidence" value="ECO:0007669"/>
    <property type="project" value="UniProtKB-UniRule"/>
</dbReference>
<evidence type="ECO:0000313" key="11">
    <source>
        <dbReference type="EMBL" id="TFH68945.1"/>
    </source>
</evidence>
<keyword evidence="4" id="KW-0663">Pyridoxal phosphate</keyword>
<comment type="similarity">
    <text evidence="2">Belongs to the class-IV pyridoxal-phosphate-dependent aminotransferase family.</text>
</comment>
<evidence type="ECO:0000256" key="6">
    <source>
        <dbReference type="ARBA" id="ARBA00023239"/>
    </source>
</evidence>
<dbReference type="InterPro" id="IPR043131">
    <property type="entry name" value="BCAT-like_N"/>
</dbReference>
<gene>
    <name evidence="11" type="primary">pabC</name>
    <name evidence="11" type="ORF">E3W66_03090</name>
</gene>
<keyword evidence="12" id="KW-1185">Reference proteome</keyword>
<keyword evidence="6 11" id="KW-0456">Lyase</keyword>
<dbReference type="GO" id="GO:0030170">
    <property type="term" value="F:pyridoxal phosphate binding"/>
    <property type="evidence" value="ECO:0007669"/>
    <property type="project" value="InterPro"/>
</dbReference>
<dbReference type="EC" id="4.1.3.38" evidence="8 10"/>
<dbReference type="InterPro" id="IPR043132">
    <property type="entry name" value="BCAT-like_C"/>
</dbReference>
<comment type="pathway">
    <text evidence="7">Cofactor biosynthesis; tetrahydrofolate biosynthesis; 4-aminobenzoate from chorismate: step 2/2.</text>
</comment>
<evidence type="ECO:0000256" key="4">
    <source>
        <dbReference type="ARBA" id="ARBA00022898"/>
    </source>
</evidence>
<dbReference type="Gene3D" id="3.20.10.10">
    <property type="entry name" value="D-amino Acid Aminotransferase, subunit A, domain 2"/>
    <property type="match status" value="1"/>
</dbReference>
<dbReference type="Proteomes" id="UP000298133">
    <property type="component" value="Unassembled WGS sequence"/>
</dbReference>
<dbReference type="OrthoDB" id="9805628at2"/>
<evidence type="ECO:0000256" key="1">
    <source>
        <dbReference type="ARBA" id="ARBA00001933"/>
    </source>
</evidence>
<organism evidence="11 12">
    <name type="scientific">Gammaproteobacteria bacterium LSUCC0057</name>
    <dbReference type="NCBI Taxonomy" id="2559237"/>
    <lineage>
        <taxon>Bacteria</taxon>
        <taxon>Pseudomonadati</taxon>
        <taxon>Pseudomonadota</taxon>
        <taxon>Gammaproteobacteria</taxon>
        <taxon>Cellvibrionales</taxon>
        <taxon>Porticoccaceae</taxon>
        <taxon>SAR92 clade</taxon>
    </lineage>
</organism>
<dbReference type="AlphaFoldDB" id="A0A4Y8UJG3"/>
<dbReference type="SUPFAM" id="SSF56752">
    <property type="entry name" value="D-aminoacid aminotransferase-like PLP-dependent enzymes"/>
    <property type="match status" value="1"/>
</dbReference>
<evidence type="ECO:0000256" key="7">
    <source>
        <dbReference type="ARBA" id="ARBA00035633"/>
    </source>
</evidence>
<evidence type="ECO:0000256" key="9">
    <source>
        <dbReference type="ARBA" id="ARBA00049529"/>
    </source>
</evidence>
<comment type="cofactor">
    <cofactor evidence="1">
        <name>pyridoxal 5'-phosphate</name>
        <dbReference type="ChEBI" id="CHEBI:597326"/>
    </cofactor>
</comment>
<evidence type="ECO:0000256" key="5">
    <source>
        <dbReference type="ARBA" id="ARBA00022909"/>
    </source>
</evidence>
<dbReference type="PANTHER" id="PTHR42743">
    <property type="entry name" value="AMINO-ACID AMINOTRANSFERASE"/>
    <property type="match status" value="1"/>
</dbReference>
<dbReference type="GO" id="GO:0008696">
    <property type="term" value="F:4-amino-4-deoxychorismate lyase activity"/>
    <property type="evidence" value="ECO:0007669"/>
    <property type="project" value="UniProtKB-UniRule"/>
</dbReference>
<dbReference type="GO" id="GO:0046656">
    <property type="term" value="P:folic acid biosynthetic process"/>
    <property type="evidence" value="ECO:0007669"/>
    <property type="project" value="UniProtKB-KW"/>
</dbReference>
<evidence type="ECO:0000256" key="8">
    <source>
        <dbReference type="ARBA" id="ARBA00035676"/>
    </source>
</evidence>
<dbReference type="InterPro" id="IPR001544">
    <property type="entry name" value="Aminotrans_IV"/>
</dbReference>
<dbReference type="GO" id="GO:0005829">
    <property type="term" value="C:cytosol"/>
    <property type="evidence" value="ECO:0007669"/>
    <property type="project" value="TreeGrafter"/>
</dbReference>
<name>A0A4Y8UJG3_9GAMM</name>
<comment type="catalytic activity">
    <reaction evidence="9">
        <text>4-amino-4-deoxychorismate = 4-aminobenzoate + pyruvate + H(+)</text>
        <dbReference type="Rhea" id="RHEA:16201"/>
        <dbReference type="ChEBI" id="CHEBI:15361"/>
        <dbReference type="ChEBI" id="CHEBI:15378"/>
        <dbReference type="ChEBI" id="CHEBI:17836"/>
        <dbReference type="ChEBI" id="CHEBI:58406"/>
        <dbReference type="EC" id="4.1.3.38"/>
    </reaction>
</comment>
<sequence>MPAVERVTEQLTPSQLDVHSAFVAQPDHPLPLDDRGLQYGHGLFETVRVVDGIAPLFERHLQRALSGLAQLQLPADESQLRNWFSQILTSCSAYSGVVKILLTAGSGGVGYSSPAQFNLRCRYSLLPLPATAAAERQHGVQLWRCSYRLPHNPALAGVKHLNRLDQLLARSQWPTGQYGEGLLQCQSGAVVEATAANLFLYRDGQWRTPLIDRCGVRGVLRDYLLQQLLPSMALAVSEERVTEGQLQVAEEVFICNALRGVVPVTGLSSGERWPLGERTAQLSSALAQALPGYAVEPGDAP</sequence>
<dbReference type="Gene3D" id="3.30.470.10">
    <property type="match status" value="1"/>
</dbReference>
<evidence type="ECO:0000313" key="12">
    <source>
        <dbReference type="Proteomes" id="UP000298133"/>
    </source>
</evidence>
<keyword evidence="5" id="KW-0289">Folate biosynthesis</keyword>
<dbReference type="PANTHER" id="PTHR42743:SF2">
    <property type="entry name" value="AMINODEOXYCHORISMATE LYASE"/>
    <property type="match status" value="1"/>
</dbReference>
<evidence type="ECO:0000256" key="3">
    <source>
        <dbReference type="ARBA" id="ARBA00011738"/>
    </source>
</evidence>
<dbReference type="InterPro" id="IPR036038">
    <property type="entry name" value="Aminotransferase-like"/>
</dbReference>
<protein>
    <recommendedName>
        <fullName evidence="8 10">Aminodeoxychorismate lyase</fullName>
        <ecNumber evidence="8 10">4.1.3.38</ecNumber>
    </recommendedName>
</protein>
<dbReference type="Pfam" id="PF01063">
    <property type="entry name" value="Aminotran_4"/>
    <property type="match status" value="1"/>
</dbReference>
<evidence type="ECO:0000256" key="10">
    <source>
        <dbReference type="NCBIfam" id="TIGR03461"/>
    </source>
</evidence>
<reference evidence="11 12" key="1">
    <citation type="submission" date="2019-03" db="EMBL/GenBank/DDBJ databases">
        <title>Draft genome of Gammaproteobacteria bacterium LSUCC0057, a member of the SAR92 clade.</title>
        <authorList>
            <person name="Lanclos V.C."/>
            <person name="Doiron C."/>
            <person name="Henson M.W."/>
            <person name="Thrash J.C."/>
        </authorList>
    </citation>
    <scope>NUCLEOTIDE SEQUENCE [LARGE SCALE GENOMIC DNA]</scope>
    <source>
        <strain evidence="11 12">LSUCC0057</strain>
    </source>
</reference>
<comment type="caution">
    <text evidence="11">The sequence shown here is derived from an EMBL/GenBank/DDBJ whole genome shotgun (WGS) entry which is preliminary data.</text>
</comment>
<evidence type="ECO:0000256" key="2">
    <source>
        <dbReference type="ARBA" id="ARBA00009320"/>
    </source>
</evidence>
<dbReference type="InterPro" id="IPR050571">
    <property type="entry name" value="Class-IV_PLP-Dep_Aminotrnsfr"/>
</dbReference>